<name>A0A438EEA5_VITVI</name>
<dbReference type="EMBL" id="QGNW01001307">
    <property type="protein sequence ID" value="RVW46187.1"/>
    <property type="molecule type" value="Genomic_DNA"/>
</dbReference>
<comment type="caution">
    <text evidence="1">The sequence shown here is derived from an EMBL/GenBank/DDBJ whole genome shotgun (WGS) entry which is preliminary data.</text>
</comment>
<gene>
    <name evidence="1" type="primary">CPSF160_0</name>
    <name evidence="1" type="ORF">CK203_076160</name>
</gene>
<accession>A0A438EEA5</accession>
<dbReference type="AlphaFoldDB" id="A0A438EEA5"/>
<proteinExistence type="predicted"/>
<dbReference type="PANTHER" id="PTHR36617:SF15">
    <property type="entry name" value="REVERSE TRANSCRIPTASE ZINC-BINDING DOMAIN-CONTAINING PROTEIN"/>
    <property type="match status" value="1"/>
</dbReference>
<dbReference type="PANTHER" id="PTHR36617">
    <property type="entry name" value="PROTEIN, PUTATIVE-RELATED"/>
    <property type="match status" value="1"/>
</dbReference>
<sequence length="408" mass="46305">MSYAAYKMMHWPTGIENCASGFVTHSRADFAPQIAPIQTDDLESEWPAKRQIGPLPNLIVTAANILEVYMVRVQEDDSRESRASAETKRGGVMAGISGAALELVCQYSGTVQSVLDFGKTWFVDDDLVAVHRFRVERGEWFLLRLQGERVYRDEEDRVLPKVSFFDWEATWGKVFTLGHKGGVEDLRDFNLVGNFYKLLAKVLANRLKKVMGKVIMESQNAFVGGRQIIDAIMIANEAVDSRINLEKGELIPMGRVDNIDDLALELGCKVGGLPSYYLGLPLGVSFQICVGNGQRVRFWRDKWCDNEPLCDSFPSLFAFSLSKKAWVAKVWNLEGEGRGWTPRFSRLFNDWEMGSVEYFLLRLQATRVHEDVVDRVSWVISYSVKETLLGWHGSFMGKVHKRLDRCEP</sequence>
<dbReference type="Proteomes" id="UP000288805">
    <property type="component" value="Unassembled WGS sequence"/>
</dbReference>
<evidence type="ECO:0000313" key="1">
    <source>
        <dbReference type="EMBL" id="RVW46187.1"/>
    </source>
</evidence>
<protein>
    <submittedName>
        <fullName evidence="1">Cleavage and polyadenylation specificity factor subunit 1</fullName>
    </submittedName>
</protein>
<evidence type="ECO:0000313" key="2">
    <source>
        <dbReference type="Proteomes" id="UP000288805"/>
    </source>
</evidence>
<reference evidence="1 2" key="1">
    <citation type="journal article" date="2018" name="PLoS Genet.">
        <title>Population sequencing reveals clonal diversity and ancestral inbreeding in the grapevine cultivar Chardonnay.</title>
        <authorList>
            <person name="Roach M.J."/>
            <person name="Johnson D.L."/>
            <person name="Bohlmann J."/>
            <person name="van Vuuren H.J."/>
            <person name="Jones S.J."/>
            <person name="Pretorius I.S."/>
            <person name="Schmidt S.A."/>
            <person name="Borneman A.R."/>
        </authorList>
    </citation>
    <scope>NUCLEOTIDE SEQUENCE [LARGE SCALE GENOMIC DNA]</scope>
    <source>
        <strain evidence="2">cv. Chardonnay</strain>
        <tissue evidence="1">Leaf</tissue>
    </source>
</reference>
<organism evidence="1 2">
    <name type="scientific">Vitis vinifera</name>
    <name type="common">Grape</name>
    <dbReference type="NCBI Taxonomy" id="29760"/>
    <lineage>
        <taxon>Eukaryota</taxon>
        <taxon>Viridiplantae</taxon>
        <taxon>Streptophyta</taxon>
        <taxon>Embryophyta</taxon>
        <taxon>Tracheophyta</taxon>
        <taxon>Spermatophyta</taxon>
        <taxon>Magnoliopsida</taxon>
        <taxon>eudicotyledons</taxon>
        <taxon>Gunneridae</taxon>
        <taxon>Pentapetalae</taxon>
        <taxon>rosids</taxon>
        <taxon>Vitales</taxon>
        <taxon>Vitaceae</taxon>
        <taxon>Viteae</taxon>
        <taxon>Vitis</taxon>
    </lineage>
</organism>